<dbReference type="InterPro" id="IPR000700">
    <property type="entry name" value="PAS-assoc_C"/>
</dbReference>
<dbReference type="SUPFAM" id="SSF55785">
    <property type="entry name" value="PYP-like sensor domain (PAS domain)"/>
    <property type="match status" value="2"/>
</dbReference>
<dbReference type="SUPFAM" id="SSF141868">
    <property type="entry name" value="EAL domain-like"/>
    <property type="match status" value="1"/>
</dbReference>
<dbReference type="Gene3D" id="3.30.70.270">
    <property type="match status" value="1"/>
</dbReference>
<evidence type="ECO:0000256" key="2">
    <source>
        <dbReference type="ARBA" id="ARBA00022636"/>
    </source>
</evidence>
<dbReference type="InterPro" id="IPR043128">
    <property type="entry name" value="Rev_trsase/Diguanyl_cyclase"/>
</dbReference>
<dbReference type="InterPro" id="IPR035965">
    <property type="entry name" value="PAS-like_dom_sf"/>
</dbReference>
<dbReference type="NCBIfam" id="TIGR00229">
    <property type="entry name" value="sensory_box"/>
    <property type="match status" value="2"/>
</dbReference>
<evidence type="ECO:0000256" key="1">
    <source>
        <dbReference type="ARBA" id="ARBA00012282"/>
    </source>
</evidence>
<keyword evidence="8" id="KW-1185">Reference proteome</keyword>
<dbReference type="InterPro" id="IPR013656">
    <property type="entry name" value="PAS_4"/>
</dbReference>
<feature type="domain" description="PAS" evidence="3">
    <location>
        <begin position="170"/>
        <end position="247"/>
    </location>
</feature>
<dbReference type="InterPro" id="IPR000014">
    <property type="entry name" value="PAS"/>
</dbReference>
<dbReference type="InterPro" id="IPR001610">
    <property type="entry name" value="PAC"/>
</dbReference>
<name>A0A4R7NQD9_9GAMM</name>
<dbReference type="CDD" id="cd00130">
    <property type="entry name" value="PAS"/>
    <property type="match status" value="2"/>
</dbReference>
<dbReference type="SMART" id="SM00091">
    <property type="entry name" value="PAS"/>
    <property type="match status" value="2"/>
</dbReference>
<reference evidence="7 8" key="1">
    <citation type="submission" date="2019-03" db="EMBL/GenBank/DDBJ databases">
        <title>Genomic Encyclopedia of Type Strains, Phase IV (KMG-IV): sequencing the most valuable type-strain genomes for metagenomic binning, comparative biology and taxonomic classification.</title>
        <authorList>
            <person name="Goeker M."/>
        </authorList>
    </citation>
    <scope>NUCLEOTIDE SEQUENCE [LARGE SCALE GENOMIC DNA]</scope>
    <source>
        <strain evidence="7 8">DSM 6770</strain>
    </source>
</reference>
<feature type="domain" description="EAL" evidence="5">
    <location>
        <begin position="596"/>
        <end position="850"/>
    </location>
</feature>
<dbReference type="InterPro" id="IPR003018">
    <property type="entry name" value="GAF"/>
</dbReference>
<proteinExistence type="predicted"/>
<evidence type="ECO:0000313" key="7">
    <source>
        <dbReference type="EMBL" id="TDU22799.1"/>
    </source>
</evidence>
<dbReference type="Pfam" id="PF08448">
    <property type="entry name" value="PAS_4"/>
    <property type="match status" value="1"/>
</dbReference>
<dbReference type="CDD" id="cd01949">
    <property type="entry name" value="GGDEF"/>
    <property type="match status" value="1"/>
</dbReference>
<dbReference type="InterPro" id="IPR000160">
    <property type="entry name" value="GGDEF_dom"/>
</dbReference>
<dbReference type="SMART" id="SM00065">
    <property type="entry name" value="GAF"/>
    <property type="match status" value="1"/>
</dbReference>
<dbReference type="NCBIfam" id="TIGR00254">
    <property type="entry name" value="GGDEF"/>
    <property type="match status" value="1"/>
</dbReference>
<dbReference type="InterPro" id="IPR052155">
    <property type="entry name" value="Biofilm_reg_signaling"/>
</dbReference>
<feature type="domain" description="PAS" evidence="3">
    <location>
        <begin position="297"/>
        <end position="346"/>
    </location>
</feature>
<dbReference type="Gene3D" id="3.30.450.40">
    <property type="match status" value="1"/>
</dbReference>
<dbReference type="Gene3D" id="3.20.20.450">
    <property type="entry name" value="EAL domain"/>
    <property type="match status" value="1"/>
</dbReference>
<evidence type="ECO:0000259" key="4">
    <source>
        <dbReference type="PROSITE" id="PS50113"/>
    </source>
</evidence>
<dbReference type="Gene3D" id="3.30.450.20">
    <property type="entry name" value="PAS domain"/>
    <property type="match status" value="2"/>
</dbReference>
<dbReference type="PROSITE" id="PS50883">
    <property type="entry name" value="EAL"/>
    <property type="match status" value="1"/>
</dbReference>
<dbReference type="Pfam" id="PF13185">
    <property type="entry name" value="GAF_2"/>
    <property type="match status" value="1"/>
</dbReference>
<dbReference type="SMART" id="SM00052">
    <property type="entry name" value="EAL"/>
    <property type="match status" value="1"/>
</dbReference>
<sequence>MLDELRLMEVQQEVHERIAAKAPLGETLDTIAHWIEILLPEAIVAFMHFDSQQQTLSLSPSRRFSASYQARLQRVPIGPDSASFGHAAFCREPVVTEDIRADPRWAAFRDAAEHEGLRACCSNPVVTAEGELLGTFGTYFRQPFHPSDTSRRRLKQAAALVALAIIRDRDASKYRALAEWHRSLFVNHPDGVYEFNLEGRFQRSNAALTRITGYSEEALIGHHFNEFVEPAYREFTQASFDIARQGGACQYETMGTHHDGHAYHLEILNFPVSVDGEVVGVYGICRDITERKQAEAARHLLERGIQATPNGVVMADATQPDMPLVYANDAFYAMTGYTPEEVLGHNCRMLQGDETDPGATATVHNAIAERRAVNVPLLNYRKDGTPFWNHLSLSPVFDDQGDCTHYIGIQQDITRQREQEAQLAYQATHDLLTHLPNRTAFDERLEEAFRVKGKSLVVMHLDLDGFKTVNDGLGHQIGNQLLVAVATRLRQTAGEANTVARLTGDEFALLLPRLDDCQAGGDMAERVLDALSTPFQIEDKPVHISASIGIACNCDPVACPHELMQQADLAMADAKQQGRNTWHRYQGNKQRVTEASVLLRHDLHTALRDDQFELYYQPIVEAASGRIRGLEALIRWHHPERGMISPGVFIPLAEQTGQIIPLGRWILRRVCQDAAAMHVAGKRVVPVAVNISSLQFRRTGFIEDVQRALDAASLSPEHLELEVTESVLLDGAEQAIELIDQLKAMGIKVALDDFGTGFSSLSYLRDLPIHKVKLDRAFIKDITTDRHDAAIVQGIITIAHHLDLVVVAEGIEEEEQQQDLIRRHCDLLQGFRFARPMPREAVMALPDRLPSFAET</sequence>
<dbReference type="RefSeq" id="WP_243833135.1">
    <property type="nucleotide sequence ID" value="NZ_SOBR01000003.1"/>
</dbReference>
<keyword evidence="2" id="KW-0973">c-di-GMP</keyword>
<dbReference type="EMBL" id="SOBR01000003">
    <property type="protein sequence ID" value="TDU22799.1"/>
    <property type="molecule type" value="Genomic_DNA"/>
</dbReference>
<feature type="domain" description="PAC" evidence="4">
    <location>
        <begin position="249"/>
        <end position="300"/>
    </location>
</feature>
<feature type="domain" description="PAC" evidence="4">
    <location>
        <begin position="371"/>
        <end position="425"/>
    </location>
</feature>
<evidence type="ECO:0000259" key="5">
    <source>
        <dbReference type="PROSITE" id="PS50883"/>
    </source>
</evidence>
<dbReference type="SUPFAM" id="SSF55073">
    <property type="entry name" value="Nucleotide cyclase"/>
    <property type="match status" value="1"/>
</dbReference>
<evidence type="ECO:0000259" key="6">
    <source>
        <dbReference type="PROSITE" id="PS50887"/>
    </source>
</evidence>
<dbReference type="PANTHER" id="PTHR44757:SF2">
    <property type="entry name" value="BIOFILM ARCHITECTURE MAINTENANCE PROTEIN MBAA"/>
    <property type="match status" value="1"/>
</dbReference>
<gene>
    <name evidence="7" type="ORF">C8E00_103161</name>
</gene>
<dbReference type="SUPFAM" id="SSF55781">
    <property type="entry name" value="GAF domain-like"/>
    <property type="match status" value="1"/>
</dbReference>
<accession>A0A4R7NQD9</accession>
<dbReference type="InterPro" id="IPR035919">
    <property type="entry name" value="EAL_sf"/>
</dbReference>
<dbReference type="EC" id="3.1.4.52" evidence="1"/>
<dbReference type="InterPro" id="IPR001633">
    <property type="entry name" value="EAL_dom"/>
</dbReference>
<dbReference type="InterPro" id="IPR029016">
    <property type="entry name" value="GAF-like_dom_sf"/>
</dbReference>
<dbReference type="PIRSF" id="PIRSF005925">
    <property type="entry name" value="Dos"/>
    <property type="match status" value="1"/>
</dbReference>
<dbReference type="SMART" id="SM00267">
    <property type="entry name" value="GGDEF"/>
    <property type="match status" value="1"/>
</dbReference>
<evidence type="ECO:0000259" key="3">
    <source>
        <dbReference type="PROSITE" id="PS50112"/>
    </source>
</evidence>
<dbReference type="Pfam" id="PF00990">
    <property type="entry name" value="GGDEF"/>
    <property type="match status" value="1"/>
</dbReference>
<evidence type="ECO:0000313" key="8">
    <source>
        <dbReference type="Proteomes" id="UP000295380"/>
    </source>
</evidence>
<dbReference type="GO" id="GO:0071111">
    <property type="term" value="F:cyclic-guanylate-specific phosphodiesterase activity"/>
    <property type="evidence" value="ECO:0007669"/>
    <property type="project" value="UniProtKB-EC"/>
</dbReference>
<dbReference type="PROSITE" id="PS50887">
    <property type="entry name" value="GGDEF"/>
    <property type="match status" value="1"/>
</dbReference>
<comment type="caution">
    <text evidence="7">The sequence shown here is derived from an EMBL/GenBank/DDBJ whole genome shotgun (WGS) entry which is preliminary data.</text>
</comment>
<dbReference type="SMART" id="SM00086">
    <property type="entry name" value="PAC"/>
    <property type="match status" value="2"/>
</dbReference>
<dbReference type="InterPro" id="IPR012226">
    <property type="entry name" value="Diguanyl_cyclase/Pdiesterase"/>
</dbReference>
<dbReference type="FunFam" id="3.20.20.450:FF:000001">
    <property type="entry name" value="Cyclic di-GMP phosphodiesterase yahA"/>
    <property type="match status" value="1"/>
</dbReference>
<organism evidence="7 8">
    <name type="scientific">Chromohalobacter marismortui</name>
    <dbReference type="NCBI Taxonomy" id="42055"/>
    <lineage>
        <taxon>Bacteria</taxon>
        <taxon>Pseudomonadati</taxon>
        <taxon>Pseudomonadota</taxon>
        <taxon>Gammaproteobacteria</taxon>
        <taxon>Oceanospirillales</taxon>
        <taxon>Halomonadaceae</taxon>
        <taxon>Chromohalobacter</taxon>
    </lineage>
</organism>
<dbReference type="PANTHER" id="PTHR44757">
    <property type="entry name" value="DIGUANYLATE CYCLASE DGCP"/>
    <property type="match status" value="1"/>
</dbReference>
<dbReference type="Proteomes" id="UP000295380">
    <property type="component" value="Unassembled WGS sequence"/>
</dbReference>
<dbReference type="AlphaFoldDB" id="A0A4R7NQD9"/>
<dbReference type="InterPro" id="IPR029787">
    <property type="entry name" value="Nucleotide_cyclase"/>
</dbReference>
<dbReference type="Pfam" id="PF13426">
    <property type="entry name" value="PAS_9"/>
    <property type="match status" value="1"/>
</dbReference>
<feature type="domain" description="GGDEF" evidence="6">
    <location>
        <begin position="454"/>
        <end position="587"/>
    </location>
</feature>
<protein>
    <recommendedName>
        <fullName evidence="1">cyclic-guanylate-specific phosphodiesterase</fullName>
        <ecNumber evidence="1">3.1.4.52</ecNumber>
    </recommendedName>
</protein>
<dbReference type="CDD" id="cd01948">
    <property type="entry name" value="EAL"/>
    <property type="match status" value="1"/>
</dbReference>
<dbReference type="PROSITE" id="PS50112">
    <property type="entry name" value="PAS"/>
    <property type="match status" value="2"/>
</dbReference>
<dbReference type="PROSITE" id="PS50113">
    <property type="entry name" value="PAC"/>
    <property type="match status" value="2"/>
</dbReference>
<dbReference type="Pfam" id="PF00563">
    <property type="entry name" value="EAL"/>
    <property type="match status" value="1"/>
</dbReference>